<feature type="transmembrane region" description="Helical" evidence="5">
    <location>
        <begin position="49"/>
        <end position="67"/>
    </location>
</feature>
<dbReference type="Pfam" id="PF13564">
    <property type="entry name" value="DoxX_2"/>
    <property type="match status" value="1"/>
</dbReference>
<dbReference type="RefSeq" id="WP_231005711.1">
    <property type="nucleotide sequence ID" value="NZ_JAJNEC010000005.1"/>
</dbReference>
<evidence type="ECO:0000313" key="6">
    <source>
        <dbReference type="EMBL" id="MCD2424248.1"/>
    </source>
</evidence>
<dbReference type="Proteomes" id="UP001199816">
    <property type="component" value="Unassembled WGS sequence"/>
</dbReference>
<name>A0ABS8PT54_9BACT</name>
<proteinExistence type="predicted"/>
<evidence type="ECO:0000313" key="7">
    <source>
        <dbReference type="Proteomes" id="UP001199816"/>
    </source>
</evidence>
<evidence type="ECO:0000256" key="1">
    <source>
        <dbReference type="ARBA" id="ARBA00004141"/>
    </source>
</evidence>
<dbReference type="EMBL" id="JAJNEC010000005">
    <property type="protein sequence ID" value="MCD2424248.1"/>
    <property type="molecule type" value="Genomic_DNA"/>
</dbReference>
<keyword evidence="7" id="KW-1185">Reference proteome</keyword>
<protein>
    <submittedName>
        <fullName evidence="6">DoxX family protein</fullName>
    </submittedName>
</protein>
<keyword evidence="2 5" id="KW-0812">Transmembrane</keyword>
<evidence type="ECO:0000256" key="3">
    <source>
        <dbReference type="ARBA" id="ARBA00022989"/>
    </source>
</evidence>
<comment type="caution">
    <text evidence="6">The sequence shown here is derived from an EMBL/GenBank/DDBJ whole genome shotgun (WGS) entry which is preliminary data.</text>
</comment>
<feature type="transmembrane region" description="Helical" evidence="5">
    <location>
        <begin position="72"/>
        <end position="90"/>
    </location>
</feature>
<gene>
    <name evidence="6" type="ORF">LQ567_15820</name>
</gene>
<feature type="transmembrane region" description="Helical" evidence="5">
    <location>
        <begin position="96"/>
        <end position="112"/>
    </location>
</feature>
<keyword evidence="4 5" id="KW-0472">Membrane</keyword>
<organism evidence="6 7">
    <name type="scientific">Niabella pedocola</name>
    <dbReference type="NCBI Taxonomy" id="1752077"/>
    <lineage>
        <taxon>Bacteria</taxon>
        <taxon>Pseudomonadati</taxon>
        <taxon>Bacteroidota</taxon>
        <taxon>Chitinophagia</taxon>
        <taxon>Chitinophagales</taxon>
        <taxon>Chitinophagaceae</taxon>
        <taxon>Niabella</taxon>
    </lineage>
</organism>
<dbReference type="InterPro" id="IPR032808">
    <property type="entry name" value="DoxX"/>
</dbReference>
<evidence type="ECO:0000256" key="5">
    <source>
        <dbReference type="SAM" id="Phobius"/>
    </source>
</evidence>
<feature type="transmembrane region" description="Helical" evidence="5">
    <location>
        <begin position="7"/>
        <end position="29"/>
    </location>
</feature>
<evidence type="ECO:0000256" key="2">
    <source>
        <dbReference type="ARBA" id="ARBA00022692"/>
    </source>
</evidence>
<reference evidence="6 7" key="1">
    <citation type="submission" date="2021-11" db="EMBL/GenBank/DDBJ databases">
        <title>Genomic of Niabella pedocola.</title>
        <authorList>
            <person name="Wu T."/>
        </authorList>
    </citation>
    <scope>NUCLEOTIDE SEQUENCE [LARGE SCALE GENOMIC DNA]</scope>
    <source>
        <strain evidence="6 7">JCM 31011</strain>
    </source>
</reference>
<sequence>MKIVKQIVFTLFALMFLNAGLNKFFNYMPVPKLTPEQMEAFGAFMKIKWLMPLLATMETTGSILVIIPKTRALGALVLFPIMTGILLHHFTMDPSGLPMVLPLAAVLLWIILDNRKKYALLLQ</sequence>
<comment type="subcellular location">
    <subcellularLocation>
        <location evidence="1">Membrane</location>
        <topology evidence="1">Multi-pass membrane protein</topology>
    </subcellularLocation>
</comment>
<accession>A0ABS8PT54</accession>
<keyword evidence="3 5" id="KW-1133">Transmembrane helix</keyword>
<evidence type="ECO:0000256" key="4">
    <source>
        <dbReference type="ARBA" id="ARBA00023136"/>
    </source>
</evidence>